<dbReference type="EMBL" id="ML987198">
    <property type="protein sequence ID" value="KAF2246465.1"/>
    <property type="molecule type" value="Genomic_DNA"/>
</dbReference>
<proteinExistence type="predicted"/>
<dbReference type="GeneID" id="54582737"/>
<dbReference type="OrthoDB" id="10610466at2759"/>
<feature type="region of interest" description="Disordered" evidence="1">
    <location>
        <begin position="1"/>
        <end position="34"/>
    </location>
</feature>
<feature type="compositionally biased region" description="Low complexity" evidence="1">
    <location>
        <begin position="13"/>
        <end position="29"/>
    </location>
</feature>
<feature type="compositionally biased region" description="Polar residues" evidence="1">
    <location>
        <begin position="62"/>
        <end position="72"/>
    </location>
</feature>
<accession>A0A6A6I7E6</accession>
<sequence>MTLPTPIPQAPATLPSTTVASTETTTSSSPQAPHPSLIHRLVESVPEHAAHLFERLFAPNTVLYTPPQNDPHSAQPRGDEAPRMSHEEEVPPRTSQEKRRRRSSVSKGKMTRHVDVVEVNGCQMVEDETERLSEDYGWPLCREGEIEKWKTGKENPRKAMLRRRTWH</sequence>
<dbReference type="Proteomes" id="UP000800094">
    <property type="component" value="Unassembled WGS sequence"/>
</dbReference>
<keyword evidence="3" id="KW-1185">Reference proteome</keyword>
<dbReference type="RefSeq" id="XP_033681469.1">
    <property type="nucleotide sequence ID" value="XM_033829407.1"/>
</dbReference>
<evidence type="ECO:0000313" key="2">
    <source>
        <dbReference type="EMBL" id="KAF2246465.1"/>
    </source>
</evidence>
<gene>
    <name evidence="2" type="ORF">BU26DRAFT_520935</name>
</gene>
<feature type="region of interest" description="Disordered" evidence="1">
    <location>
        <begin position="62"/>
        <end position="112"/>
    </location>
</feature>
<reference evidence="2" key="1">
    <citation type="journal article" date="2020" name="Stud. Mycol.">
        <title>101 Dothideomycetes genomes: a test case for predicting lifestyles and emergence of pathogens.</title>
        <authorList>
            <person name="Haridas S."/>
            <person name="Albert R."/>
            <person name="Binder M."/>
            <person name="Bloem J."/>
            <person name="Labutti K."/>
            <person name="Salamov A."/>
            <person name="Andreopoulos B."/>
            <person name="Baker S."/>
            <person name="Barry K."/>
            <person name="Bills G."/>
            <person name="Bluhm B."/>
            <person name="Cannon C."/>
            <person name="Castanera R."/>
            <person name="Culley D."/>
            <person name="Daum C."/>
            <person name="Ezra D."/>
            <person name="Gonzalez J."/>
            <person name="Henrissat B."/>
            <person name="Kuo A."/>
            <person name="Liang C."/>
            <person name="Lipzen A."/>
            <person name="Lutzoni F."/>
            <person name="Magnuson J."/>
            <person name="Mondo S."/>
            <person name="Nolan M."/>
            <person name="Ohm R."/>
            <person name="Pangilinan J."/>
            <person name="Park H.-J."/>
            <person name="Ramirez L."/>
            <person name="Alfaro M."/>
            <person name="Sun H."/>
            <person name="Tritt A."/>
            <person name="Yoshinaga Y."/>
            <person name="Zwiers L.-H."/>
            <person name="Turgeon B."/>
            <person name="Goodwin S."/>
            <person name="Spatafora J."/>
            <person name="Crous P."/>
            <person name="Grigoriev I."/>
        </authorList>
    </citation>
    <scope>NUCLEOTIDE SEQUENCE</scope>
    <source>
        <strain evidence="2">CBS 122368</strain>
    </source>
</reference>
<evidence type="ECO:0000256" key="1">
    <source>
        <dbReference type="SAM" id="MobiDB-lite"/>
    </source>
</evidence>
<evidence type="ECO:0000313" key="3">
    <source>
        <dbReference type="Proteomes" id="UP000800094"/>
    </source>
</evidence>
<organism evidence="2 3">
    <name type="scientific">Trematosphaeria pertusa</name>
    <dbReference type="NCBI Taxonomy" id="390896"/>
    <lineage>
        <taxon>Eukaryota</taxon>
        <taxon>Fungi</taxon>
        <taxon>Dikarya</taxon>
        <taxon>Ascomycota</taxon>
        <taxon>Pezizomycotina</taxon>
        <taxon>Dothideomycetes</taxon>
        <taxon>Pleosporomycetidae</taxon>
        <taxon>Pleosporales</taxon>
        <taxon>Massarineae</taxon>
        <taxon>Trematosphaeriaceae</taxon>
        <taxon>Trematosphaeria</taxon>
    </lineage>
</organism>
<protein>
    <submittedName>
        <fullName evidence="2">Uncharacterized protein</fullName>
    </submittedName>
</protein>
<name>A0A6A6I7E6_9PLEO</name>
<feature type="compositionally biased region" description="Basic and acidic residues" evidence="1">
    <location>
        <begin position="77"/>
        <end position="97"/>
    </location>
</feature>
<dbReference type="AlphaFoldDB" id="A0A6A6I7E6"/>